<feature type="domain" description="F-box" evidence="1">
    <location>
        <begin position="17"/>
        <end position="63"/>
    </location>
</feature>
<dbReference type="PANTHER" id="PTHR32278:SF111">
    <property type="entry name" value="F-BOX PROTEIN PP2-B12-RELATED"/>
    <property type="match status" value="1"/>
</dbReference>
<name>A0AAD8QP19_LOLMU</name>
<dbReference type="SMART" id="SM00256">
    <property type="entry name" value="FBOX"/>
    <property type="match status" value="1"/>
</dbReference>
<dbReference type="InterPro" id="IPR025886">
    <property type="entry name" value="PP2-like"/>
</dbReference>
<dbReference type="CDD" id="cd22162">
    <property type="entry name" value="F-box_AtSKIP3-like"/>
    <property type="match status" value="1"/>
</dbReference>
<proteinExistence type="predicted"/>
<dbReference type="EMBL" id="JAUUTY010000007">
    <property type="protein sequence ID" value="KAK1604977.1"/>
    <property type="molecule type" value="Genomic_DNA"/>
</dbReference>
<dbReference type="SUPFAM" id="SSF81383">
    <property type="entry name" value="F-box domain"/>
    <property type="match status" value="1"/>
</dbReference>
<sequence>MAQSRVRTTEGSLETVACEIERLPEELLAAVISLTSPPDACRAAAVSRTFRPTADSDAVWSRFLPRDLPQFADGELPLTPPSKKALFRCLADQPALLPCKFVSMRLDKATGTKCYTLSARALHIAWGDTPEYWKWINLDYDEVKSNKRFLEAAKLRGVWWLEIRGKINGMMLSQNLTYAAYMVFKLAADGFNLLGFPYQNASISVSGSNSMQKVCLQSYMEAGDDGVPQKHILKSTFLGYSHYDEIPLTDDIILPRKRADGWMEVELGEFYNEEGFDEDVSVSLMETKMWKHGLVVWGIEFRVKQ</sequence>
<dbReference type="InterPro" id="IPR036047">
    <property type="entry name" value="F-box-like_dom_sf"/>
</dbReference>
<protein>
    <recommendedName>
        <fullName evidence="1">F-box domain-containing protein</fullName>
    </recommendedName>
</protein>
<dbReference type="Pfam" id="PF12937">
    <property type="entry name" value="F-box-like"/>
    <property type="match status" value="1"/>
</dbReference>
<organism evidence="2 3">
    <name type="scientific">Lolium multiflorum</name>
    <name type="common">Italian ryegrass</name>
    <name type="synonym">Lolium perenne subsp. multiflorum</name>
    <dbReference type="NCBI Taxonomy" id="4521"/>
    <lineage>
        <taxon>Eukaryota</taxon>
        <taxon>Viridiplantae</taxon>
        <taxon>Streptophyta</taxon>
        <taxon>Embryophyta</taxon>
        <taxon>Tracheophyta</taxon>
        <taxon>Spermatophyta</taxon>
        <taxon>Magnoliopsida</taxon>
        <taxon>Liliopsida</taxon>
        <taxon>Poales</taxon>
        <taxon>Poaceae</taxon>
        <taxon>BOP clade</taxon>
        <taxon>Pooideae</taxon>
        <taxon>Poodae</taxon>
        <taxon>Poeae</taxon>
        <taxon>Poeae Chloroplast Group 2 (Poeae type)</taxon>
        <taxon>Loliodinae</taxon>
        <taxon>Loliinae</taxon>
        <taxon>Lolium</taxon>
    </lineage>
</organism>
<evidence type="ECO:0000313" key="3">
    <source>
        <dbReference type="Proteomes" id="UP001231189"/>
    </source>
</evidence>
<dbReference type="Pfam" id="PF14299">
    <property type="entry name" value="PP2"/>
    <property type="match status" value="1"/>
</dbReference>
<keyword evidence="3" id="KW-1185">Reference proteome</keyword>
<comment type="caution">
    <text evidence="2">The sequence shown here is derived from an EMBL/GenBank/DDBJ whole genome shotgun (WGS) entry which is preliminary data.</text>
</comment>
<reference evidence="2" key="1">
    <citation type="submission" date="2023-07" db="EMBL/GenBank/DDBJ databases">
        <title>A chromosome-level genome assembly of Lolium multiflorum.</title>
        <authorList>
            <person name="Chen Y."/>
            <person name="Copetti D."/>
            <person name="Kolliker R."/>
            <person name="Studer B."/>
        </authorList>
    </citation>
    <scope>NUCLEOTIDE SEQUENCE</scope>
    <source>
        <strain evidence="2">02402/16</strain>
        <tissue evidence="2">Leaf</tissue>
    </source>
</reference>
<dbReference type="PROSITE" id="PS50181">
    <property type="entry name" value="FBOX"/>
    <property type="match status" value="1"/>
</dbReference>
<accession>A0AAD8QP19</accession>
<dbReference type="PANTHER" id="PTHR32278">
    <property type="entry name" value="F-BOX DOMAIN-CONTAINING PROTEIN"/>
    <property type="match status" value="1"/>
</dbReference>
<evidence type="ECO:0000259" key="1">
    <source>
        <dbReference type="PROSITE" id="PS50181"/>
    </source>
</evidence>
<dbReference type="InterPro" id="IPR001810">
    <property type="entry name" value="F-box_dom"/>
</dbReference>
<dbReference type="Proteomes" id="UP001231189">
    <property type="component" value="Unassembled WGS sequence"/>
</dbReference>
<evidence type="ECO:0000313" key="2">
    <source>
        <dbReference type="EMBL" id="KAK1604977.1"/>
    </source>
</evidence>
<dbReference type="Gene3D" id="1.20.1280.50">
    <property type="match status" value="1"/>
</dbReference>
<dbReference type="AlphaFoldDB" id="A0AAD8QP19"/>
<gene>
    <name evidence="2" type="ORF">QYE76_028650</name>
</gene>